<feature type="modified residue" description="4-aspartylphosphate" evidence="6">
    <location>
        <position position="56"/>
    </location>
</feature>
<dbReference type="OrthoDB" id="9804019at2"/>
<evidence type="ECO:0000313" key="10">
    <source>
        <dbReference type="Proteomes" id="UP000305675"/>
    </source>
</evidence>
<keyword evidence="5" id="KW-0804">Transcription</keyword>
<dbReference type="SMART" id="SM00382">
    <property type="entry name" value="AAA"/>
    <property type="match status" value="1"/>
</dbReference>
<keyword evidence="1" id="KW-0547">Nucleotide-binding</keyword>
<protein>
    <submittedName>
        <fullName evidence="9">Sigma-54-dependent Fis family transcriptional regulator</fullName>
    </submittedName>
</protein>
<keyword evidence="2" id="KW-0067">ATP-binding</keyword>
<feature type="domain" description="Response regulatory" evidence="8">
    <location>
        <begin position="7"/>
        <end position="121"/>
    </location>
</feature>
<dbReference type="PANTHER" id="PTHR32071:SF117">
    <property type="entry name" value="PTS-DEPENDENT DIHYDROXYACETONE KINASE OPERON REGULATORY PROTEIN-RELATED"/>
    <property type="match status" value="1"/>
</dbReference>
<dbReference type="Gene3D" id="3.40.50.300">
    <property type="entry name" value="P-loop containing nucleotide triphosphate hydrolases"/>
    <property type="match status" value="1"/>
</dbReference>
<dbReference type="GO" id="GO:0043565">
    <property type="term" value="F:sequence-specific DNA binding"/>
    <property type="evidence" value="ECO:0007669"/>
    <property type="project" value="InterPro"/>
</dbReference>
<keyword evidence="3" id="KW-0805">Transcription regulation</keyword>
<dbReference type="Pfam" id="PF00072">
    <property type="entry name" value="Response_reg"/>
    <property type="match status" value="1"/>
</dbReference>
<dbReference type="Gene3D" id="3.40.50.2300">
    <property type="match status" value="1"/>
</dbReference>
<dbReference type="PROSITE" id="PS50045">
    <property type="entry name" value="SIGMA54_INTERACT_4"/>
    <property type="match status" value="1"/>
</dbReference>
<evidence type="ECO:0000313" key="9">
    <source>
        <dbReference type="EMBL" id="TKB57301.1"/>
    </source>
</evidence>
<dbReference type="Pfam" id="PF02954">
    <property type="entry name" value="HTH_8"/>
    <property type="match status" value="1"/>
</dbReference>
<dbReference type="InterPro" id="IPR011006">
    <property type="entry name" value="CheY-like_superfamily"/>
</dbReference>
<dbReference type="Gene3D" id="1.10.10.60">
    <property type="entry name" value="Homeodomain-like"/>
    <property type="match status" value="1"/>
</dbReference>
<dbReference type="CDD" id="cd00009">
    <property type="entry name" value="AAA"/>
    <property type="match status" value="1"/>
</dbReference>
<evidence type="ECO:0000256" key="3">
    <source>
        <dbReference type="ARBA" id="ARBA00023015"/>
    </source>
</evidence>
<keyword evidence="4" id="KW-0238">DNA-binding</keyword>
<sequence>MDAKATQVLLVEDTESIARVYQGYLASQGLNFTHVSTLAAAQEALQRKLPSLILLDLNLPDSNGLELLRQLHDSGCSVPVIVITGHGSVDTAVEAMRLGAYDFVSKPVEARRLQVSVANALKYYALNLRVNAIETEQNRNHFHGFIGASSGMQAVYQMIERSADSRATVFILGESGTGKEVCAEALHRASKRAEQPFVPLNCAAIPKELIESELFGHKKGAFTGAQKDRTGAVMAADGGTLFLDEICEMEIDLQAKLLRFLQSGTIQPVGSDQLVGVNVRVVCASNKEPWKQVEAGLLREDLYYRLHVVPINLPPLRQRGNDVLLLAKRFLQEYGLEEGKAFAGFSRQSEWALTTYAWPGNVRQLQNVIRQIAVMHPGGKVALEDLPAPVNQVADVAQKESEDGAPKQFDWSKDTIEVGQVATIESPSLTSLADIERHAIEQAIEQCDGNITQAAGMLEVSPSTIYRKMQAWQQID</sequence>
<dbReference type="PANTHER" id="PTHR32071">
    <property type="entry name" value="TRANSCRIPTIONAL REGULATORY PROTEIN"/>
    <property type="match status" value="1"/>
</dbReference>
<dbReference type="SUPFAM" id="SSF52172">
    <property type="entry name" value="CheY-like"/>
    <property type="match status" value="1"/>
</dbReference>
<name>A0A4U1BQH3_9GAMM</name>
<dbReference type="InterPro" id="IPR027417">
    <property type="entry name" value="P-loop_NTPase"/>
</dbReference>
<dbReference type="InterPro" id="IPR025943">
    <property type="entry name" value="Sigma_54_int_dom_ATP-bd_2"/>
</dbReference>
<keyword evidence="6" id="KW-0597">Phosphoprotein</keyword>
<dbReference type="InterPro" id="IPR003593">
    <property type="entry name" value="AAA+_ATPase"/>
</dbReference>
<evidence type="ECO:0000256" key="2">
    <source>
        <dbReference type="ARBA" id="ARBA00022840"/>
    </source>
</evidence>
<dbReference type="Pfam" id="PF25601">
    <property type="entry name" value="AAA_lid_14"/>
    <property type="match status" value="1"/>
</dbReference>
<dbReference type="EMBL" id="SWCJ01000002">
    <property type="protein sequence ID" value="TKB57301.1"/>
    <property type="molecule type" value="Genomic_DNA"/>
</dbReference>
<dbReference type="InterPro" id="IPR025944">
    <property type="entry name" value="Sigma_54_int_dom_CS"/>
</dbReference>
<keyword evidence="10" id="KW-1185">Reference proteome</keyword>
<comment type="caution">
    <text evidence="9">The sequence shown here is derived from an EMBL/GenBank/DDBJ whole genome shotgun (WGS) entry which is preliminary data.</text>
</comment>
<dbReference type="PROSITE" id="PS50110">
    <property type="entry name" value="RESPONSE_REGULATORY"/>
    <property type="match status" value="1"/>
</dbReference>
<dbReference type="CDD" id="cd17572">
    <property type="entry name" value="REC_NtrC1-like"/>
    <property type="match status" value="1"/>
</dbReference>
<evidence type="ECO:0000259" key="8">
    <source>
        <dbReference type="PROSITE" id="PS50110"/>
    </source>
</evidence>
<dbReference type="PROSITE" id="PS00688">
    <property type="entry name" value="SIGMA54_INTERACT_3"/>
    <property type="match status" value="1"/>
</dbReference>
<dbReference type="InterPro" id="IPR009057">
    <property type="entry name" value="Homeodomain-like_sf"/>
</dbReference>
<dbReference type="SUPFAM" id="SSF46689">
    <property type="entry name" value="Homeodomain-like"/>
    <property type="match status" value="1"/>
</dbReference>
<dbReference type="InterPro" id="IPR002197">
    <property type="entry name" value="HTH_Fis"/>
</dbReference>
<evidence type="ECO:0000256" key="5">
    <source>
        <dbReference type="ARBA" id="ARBA00023163"/>
    </source>
</evidence>
<evidence type="ECO:0000256" key="4">
    <source>
        <dbReference type="ARBA" id="ARBA00023125"/>
    </source>
</evidence>
<dbReference type="InterPro" id="IPR001789">
    <property type="entry name" value="Sig_transdc_resp-reg_receiver"/>
</dbReference>
<evidence type="ECO:0000256" key="6">
    <source>
        <dbReference type="PROSITE-ProRule" id="PRU00169"/>
    </source>
</evidence>
<reference evidence="9 10" key="1">
    <citation type="submission" date="2019-04" db="EMBL/GenBank/DDBJ databases">
        <authorList>
            <person name="Hwang J.C."/>
        </authorList>
    </citation>
    <scope>NUCLEOTIDE SEQUENCE [LARGE SCALE GENOMIC DNA]</scope>
    <source>
        <strain evidence="9 10">IMCC35002</strain>
    </source>
</reference>
<dbReference type="GO" id="GO:0006355">
    <property type="term" value="P:regulation of DNA-templated transcription"/>
    <property type="evidence" value="ECO:0007669"/>
    <property type="project" value="InterPro"/>
</dbReference>
<dbReference type="RefSeq" id="WP_136861947.1">
    <property type="nucleotide sequence ID" value="NZ_SWCJ01000002.1"/>
</dbReference>
<organism evidence="9 10">
    <name type="scientific">Ferrimonas aestuarii</name>
    <dbReference type="NCBI Taxonomy" id="2569539"/>
    <lineage>
        <taxon>Bacteria</taxon>
        <taxon>Pseudomonadati</taxon>
        <taxon>Pseudomonadota</taxon>
        <taxon>Gammaproteobacteria</taxon>
        <taxon>Alteromonadales</taxon>
        <taxon>Ferrimonadaceae</taxon>
        <taxon>Ferrimonas</taxon>
    </lineage>
</organism>
<dbReference type="SMART" id="SM00448">
    <property type="entry name" value="REC"/>
    <property type="match status" value="1"/>
</dbReference>
<dbReference type="PROSITE" id="PS00676">
    <property type="entry name" value="SIGMA54_INTERACT_2"/>
    <property type="match status" value="1"/>
</dbReference>
<dbReference type="Pfam" id="PF00158">
    <property type="entry name" value="Sigma54_activat"/>
    <property type="match status" value="1"/>
</dbReference>
<dbReference type="InterPro" id="IPR002078">
    <property type="entry name" value="Sigma_54_int"/>
</dbReference>
<dbReference type="SUPFAM" id="SSF52540">
    <property type="entry name" value="P-loop containing nucleoside triphosphate hydrolases"/>
    <property type="match status" value="1"/>
</dbReference>
<dbReference type="AlphaFoldDB" id="A0A4U1BQH3"/>
<dbReference type="Proteomes" id="UP000305675">
    <property type="component" value="Unassembled WGS sequence"/>
</dbReference>
<evidence type="ECO:0000256" key="1">
    <source>
        <dbReference type="ARBA" id="ARBA00022741"/>
    </source>
</evidence>
<dbReference type="Gene3D" id="1.10.8.60">
    <property type="match status" value="1"/>
</dbReference>
<dbReference type="GO" id="GO:0005524">
    <property type="term" value="F:ATP binding"/>
    <property type="evidence" value="ECO:0007669"/>
    <property type="project" value="UniProtKB-KW"/>
</dbReference>
<dbReference type="FunFam" id="3.40.50.300:FF:000006">
    <property type="entry name" value="DNA-binding transcriptional regulator NtrC"/>
    <property type="match status" value="1"/>
</dbReference>
<proteinExistence type="predicted"/>
<dbReference type="InterPro" id="IPR058031">
    <property type="entry name" value="AAA_lid_NorR"/>
</dbReference>
<gene>
    <name evidence="9" type="ORF">FCL42_03210</name>
</gene>
<evidence type="ECO:0000259" key="7">
    <source>
        <dbReference type="PROSITE" id="PS50045"/>
    </source>
</evidence>
<feature type="domain" description="Sigma-54 factor interaction" evidence="7">
    <location>
        <begin position="145"/>
        <end position="374"/>
    </location>
</feature>
<dbReference type="GO" id="GO:0000160">
    <property type="term" value="P:phosphorelay signal transduction system"/>
    <property type="evidence" value="ECO:0007669"/>
    <property type="project" value="InterPro"/>
</dbReference>
<accession>A0A4U1BQH3</accession>